<reference evidence="3 4" key="1">
    <citation type="submission" date="2019-07" db="EMBL/GenBank/DDBJ databases">
        <title>Whole genome shotgun sequence of Novosphingobium sediminis NBRC 106119.</title>
        <authorList>
            <person name="Hosoyama A."/>
            <person name="Uohara A."/>
            <person name="Ohji S."/>
            <person name="Ichikawa N."/>
        </authorList>
    </citation>
    <scope>NUCLEOTIDE SEQUENCE [LARGE SCALE GENOMIC DNA]</scope>
    <source>
        <strain evidence="3 4">NBRC 106119</strain>
    </source>
</reference>
<dbReference type="FunFam" id="3.40.50.720:FF:000084">
    <property type="entry name" value="Short-chain dehydrogenase reductase"/>
    <property type="match status" value="1"/>
</dbReference>
<name>A0A512AJP4_9SPHN</name>
<accession>A0A512AJP4</accession>
<dbReference type="PANTHER" id="PTHR42760:SF133">
    <property type="entry name" value="3-OXOACYL-[ACYL-CARRIER-PROTEIN] REDUCTASE"/>
    <property type="match status" value="1"/>
</dbReference>
<dbReference type="SUPFAM" id="SSF51735">
    <property type="entry name" value="NAD(P)-binding Rossmann-fold domains"/>
    <property type="match status" value="1"/>
</dbReference>
<dbReference type="PANTHER" id="PTHR42760">
    <property type="entry name" value="SHORT-CHAIN DEHYDROGENASES/REDUCTASES FAMILY MEMBER"/>
    <property type="match status" value="1"/>
</dbReference>
<dbReference type="InterPro" id="IPR002347">
    <property type="entry name" value="SDR_fam"/>
</dbReference>
<dbReference type="OrthoDB" id="5457012at2"/>
<dbReference type="RefSeq" id="WP_147159264.1">
    <property type="nucleotide sequence ID" value="NZ_BJYR01000012.1"/>
</dbReference>
<proteinExistence type="inferred from homology"/>
<dbReference type="NCBIfam" id="NF005559">
    <property type="entry name" value="PRK07231.1"/>
    <property type="match status" value="1"/>
</dbReference>
<keyword evidence="4" id="KW-1185">Reference proteome</keyword>
<evidence type="ECO:0000256" key="2">
    <source>
        <dbReference type="ARBA" id="ARBA00023002"/>
    </source>
</evidence>
<gene>
    <name evidence="3" type="ORF">NSE01_17710</name>
</gene>
<comment type="similarity">
    <text evidence="1">Belongs to the short-chain dehydrogenases/reductases (SDR) family.</text>
</comment>
<dbReference type="Pfam" id="PF13561">
    <property type="entry name" value="adh_short_C2"/>
    <property type="match status" value="1"/>
</dbReference>
<dbReference type="GO" id="GO:0016616">
    <property type="term" value="F:oxidoreductase activity, acting on the CH-OH group of donors, NAD or NADP as acceptor"/>
    <property type="evidence" value="ECO:0007669"/>
    <property type="project" value="TreeGrafter"/>
</dbReference>
<dbReference type="PRINTS" id="PR00080">
    <property type="entry name" value="SDRFAMILY"/>
</dbReference>
<dbReference type="InterPro" id="IPR020904">
    <property type="entry name" value="Sc_DH/Rdtase_CS"/>
</dbReference>
<protein>
    <submittedName>
        <fullName evidence="3">Dehydrogenase</fullName>
    </submittedName>
</protein>
<dbReference type="PRINTS" id="PR00081">
    <property type="entry name" value="GDHRDH"/>
</dbReference>
<dbReference type="Gene3D" id="3.40.50.720">
    <property type="entry name" value="NAD(P)-binding Rossmann-like Domain"/>
    <property type="match status" value="1"/>
</dbReference>
<dbReference type="Proteomes" id="UP000321464">
    <property type="component" value="Unassembled WGS sequence"/>
</dbReference>
<dbReference type="InterPro" id="IPR036291">
    <property type="entry name" value="NAD(P)-bd_dom_sf"/>
</dbReference>
<dbReference type="AlphaFoldDB" id="A0A512AJP4"/>
<dbReference type="PROSITE" id="PS00061">
    <property type="entry name" value="ADH_SHORT"/>
    <property type="match status" value="1"/>
</dbReference>
<comment type="caution">
    <text evidence="3">The sequence shown here is derived from an EMBL/GenBank/DDBJ whole genome shotgun (WGS) entry which is preliminary data.</text>
</comment>
<sequence>MTELAGRIALVTGASRGIGEASARALAALGARVIVTDLAAPVDLAEQLGGLARAHDVTDEQSWIDTMAFARDEAGGLDILVNNAGLFIAKPLTETTLEDWRRLHSVNVEGVFLGCKHAVPLMAERAHQWAGGASIINLSSVAGLVGTALVSCYNASKGAVRLFTKGVAMEVAPLRIRCNSVHPGIIETDMGRDLVSQFAAATGTGENDTRANFSNLHPLGHFGVPNNVADAVAFLASDRAAFMTGSEVVVDGGFTAS</sequence>
<evidence type="ECO:0000256" key="1">
    <source>
        <dbReference type="ARBA" id="ARBA00006484"/>
    </source>
</evidence>
<evidence type="ECO:0000313" key="3">
    <source>
        <dbReference type="EMBL" id="GEN99938.1"/>
    </source>
</evidence>
<keyword evidence="2" id="KW-0560">Oxidoreductase</keyword>
<dbReference type="EMBL" id="BJYR01000012">
    <property type="protein sequence ID" value="GEN99938.1"/>
    <property type="molecule type" value="Genomic_DNA"/>
</dbReference>
<organism evidence="3 4">
    <name type="scientific">Novosphingobium sediminis</name>
    <dbReference type="NCBI Taxonomy" id="707214"/>
    <lineage>
        <taxon>Bacteria</taxon>
        <taxon>Pseudomonadati</taxon>
        <taxon>Pseudomonadota</taxon>
        <taxon>Alphaproteobacteria</taxon>
        <taxon>Sphingomonadales</taxon>
        <taxon>Sphingomonadaceae</taxon>
        <taxon>Novosphingobium</taxon>
    </lineage>
</organism>
<evidence type="ECO:0000313" key="4">
    <source>
        <dbReference type="Proteomes" id="UP000321464"/>
    </source>
</evidence>